<dbReference type="PANTHER" id="PTHR43002">
    <property type="entry name" value="GLYCOGEN DEBRANCHING ENZYME"/>
    <property type="match status" value="1"/>
</dbReference>
<dbReference type="Gene3D" id="3.20.20.80">
    <property type="entry name" value="Glycosidases"/>
    <property type="match status" value="1"/>
</dbReference>
<protein>
    <submittedName>
        <fullName evidence="4">Pullulanase</fullName>
    </submittedName>
</protein>
<dbReference type="Proteomes" id="UP000216074">
    <property type="component" value="Unassembled WGS sequence"/>
</dbReference>
<dbReference type="InterPro" id="IPR011840">
    <property type="entry name" value="PulA_typeI"/>
</dbReference>
<dbReference type="Gene3D" id="2.60.40.10">
    <property type="entry name" value="Immunoglobulins"/>
    <property type="match status" value="1"/>
</dbReference>
<evidence type="ECO:0000256" key="2">
    <source>
        <dbReference type="SAM" id="MobiDB-lite"/>
    </source>
</evidence>
<dbReference type="CDD" id="cd02860">
    <property type="entry name" value="E_set_Pullulanase"/>
    <property type="match status" value="1"/>
</dbReference>
<dbReference type="AlphaFoldDB" id="A0A261FX43"/>
<feature type="region of interest" description="Disordered" evidence="2">
    <location>
        <begin position="70"/>
        <end position="120"/>
    </location>
</feature>
<dbReference type="CDD" id="cd11341">
    <property type="entry name" value="AmyAc_Pullulanase_LD-like"/>
    <property type="match status" value="1"/>
</dbReference>
<dbReference type="EMBL" id="MWWY01000031">
    <property type="protein sequence ID" value="OZG63727.1"/>
    <property type="molecule type" value="Genomic_DNA"/>
</dbReference>
<dbReference type="SUPFAM" id="SSF51445">
    <property type="entry name" value="(Trans)glycosidases"/>
    <property type="match status" value="1"/>
</dbReference>
<dbReference type="InterPro" id="IPR013783">
    <property type="entry name" value="Ig-like_fold"/>
</dbReference>
<evidence type="ECO:0000256" key="1">
    <source>
        <dbReference type="ARBA" id="ARBA00008061"/>
    </source>
</evidence>
<dbReference type="InterPro" id="IPR014756">
    <property type="entry name" value="Ig_E-set"/>
</dbReference>
<dbReference type="InterPro" id="IPR006047">
    <property type="entry name" value="GH13_cat_dom"/>
</dbReference>
<reference evidence="4 5" key="1">
    <citation type="journal article" date="2017" name="BMC Genomics">
        <title>Comparative genomic and phylogenomic analyses of the Bifidobacteriaceae family.</title>
        <authorList>
            <person name="Lugli G.A."/>
            <person name="Milani C."/>
            <person name="Turroni F."/>
            <person name="Duranti S."/>
            <person name="Mancabelli L."/>
            <person name="Mangifesta M."/>
            <person name="Ferrario C."/>
            <person name="Modesto M."/>
            <person name="Mattarelli P."/>
            <person name="Jiri K."/>
            <person name="van Sinderen D."/>
            <person name="Ventura M."/>
        </authorList>
    </citation>
    <scope>NUCLEOTIDE SEQUENCE [LARGE SCALE GENOMIC DNA]</scope>
    <source>
        <strain evidence="4 5">DSM 100202</strain>
    </source>
</reference>
<name>A0A261FX43_9BIFI</name>
<evidence type="ECO:0000313" key="5">
    <source>
        <dbReference type="Proteomes" id="UP000216074"/>
    </source>
</evidence>
<proteinExistence type="inferred from homology"/>
<gene>
    <name evidence="4" type="ORF">BHAP_1636</name>
</gene>
<dbReference type="NCBIfam" id="TIGR02104">
    <property type="entry name" value="pulA_typeI"/>
    <property type="match status" value="1"/>
</dbReference>
<dbReference type="Pfam" id="PF00128">
    <property type="entry name" value="Alpha-amylase"/>
    <property type="match status" value="1"/>
</dbReference>
<dbReference type="InterPro" id="IPR017853">
    <property type="entry name" value="GH"/>
</dbReference>
<feature type="domain" description="Glycosyl hydrolase family 13 catalytic" evidence="3">
    <location>
        <begin position="167"/>
        <end position="612"/>
    </location>
</feature>
<dbReference type="OrthoDB" id="9805159at2"/>
<accession>A0A261FX43</accession>
<sequence length="712" mass="78155">MEQLVDAPAVAVGTPADEAQPCPDYPVYTGDDLGAFPDAVGTTFRVWAPSASGVTLRLFSTGSTVEDFADAADHPQPTLGPDGTGAVNSADQSDLAASRAASAVTEPEPDPVETHELTPGADGTWLVRCDGVGHGMYYDYLVRFADGTIHRTADPWARAAGVNGRRSMVVDLARTDPDGWESDSRPRIPANDLVIWETHIGDFSNDPHSGVPADHRGTYLAFTDDGTSVDGKGEFPTCVAYLKRLGVTAVQLMPFYDYGSLDESLPRTDPKHGFNWGYDPLNYNVPEGSYSTDPFHGEVRIRECKRMIQSLHAAGIKVIMDVVYNHMFSVDNWFERMIPGYALRRCANGEFANGSACSNDVATERAMMRKYIVDSAVYWAREYHVDGFRFDLMGLIDVDTMNAVREALDALPDGASILMHGEPWAPGRTALPEGVVLADKRGLPYLDPRIGAFCDSTRDAVRGHIFYHWVPGYLTGAAADYAEDIRHAENAWRGTLRETASVAQVIQYVSAHDDLTLWDKLCAVMRRMPTEVDYAAEDPSCDDLMRANRLAAGVVFSAAGVPFMLGGEEFARTKHGDSDSFSSAASLNQLDWRRAERLSSLVDHYAALIRLRRGNPAYFGDARMIVPRVDEVVVFRVGDDCIAINPTCKTQSQLTMDLEKPGPYGEVSPVAPDEWTCIYCSADCSAGACPGEVENRRLPLPPYSFTVWRRKR</sequence>
<keyword evidence="5" id="KW-1185">Reference proteome</keyword>
<evidence type="ECO:0000259" key="3">
    <source>
        <dbReference type="SMART" id="SM00642"/>
    </source>
</evidence>
<comment type="similarity">
    <text evidence="1">Belongs to the glycosyl hydrolase 13 family.</text>
</comment>
<comment type="caution">
    <text evidence="4">The sequence shown here is derived from an EMBL/GenBank/DDBJ whole genome shotgun (WGS) entry which is preliminary data.</text>
</comment>
<organism evidence="4 5">
    <name type="scientific">Bifidobacterium hapali</name>
    <dbReference type="NCBI Taxonomy" id="1630172"/>
    <lineage>
        <taxon>Bacteria</taxon>
        <taxon>Bacillati</taxon>
        <taxon>Actinomycetota</taxon>
        <taxon>Actinomycetes</taxon>
        <taxon>Bifidobacteriales</taxon>
        <taxon>Bifidobacteriaceae</taxon>
        <taxon>Bifidobacterium</taxon>
    </lineage>
</organism>
<dbReference type="SMART" id="SM00642">
    <property type="entry name" value="Aamy"/>
    <property type="match status" value="1"/>
</dbReference>
<evidence type="ECO:0000313" key="4">
    <source>
        <dbReference type="EMBL" id="OZG63727.1"/>
    </source>
</evidence>
<dbReference type="SUPFAM" id="SSF81296">
    <property type="entry name" value="E set domains"/>
    <property type="match status" value="1"/>
</dbReference>
<dbReference type="RefSeq" id="WP_094730228.1">
    <property type="nucleotide sequence ID" value="NZ_MWWY01000031.1"/>
</dbReference>
<dbReference type="GO" id="GO:0005975">
    <property type="term" value="P:carbohydrate metabolic process"/>
    <property type="evidence" value="ECO:0007669"/>
    <property type="project" value="InterPro"/>
</dbReference>